<dbReference type="Proteomes" id="UP000053690">
    <property type="component" value="Unassembled WGS sequence"/>
</dbReference>
<name>A0A0X3TRJ7_9RHOB</name>
<dbReference type="RefSeq" id="WP_068340525.1">
    <property type="nucleotide sequence ID" value="NZ_LQBP01000013.1"/>
</dbReference>
<dbReference type="STRING" id="1685378.AVO44_18760"/>
<organism evidence="2 3">
    <name type="scientific">Ruegeria profundi</name>
    <dbReference type="NCBI Taxonomy" id="1685378"/>
    <lineage>
        <taxon>Bacteria</taxon>
        <taxon>Pseudomonadati</taxon>
        <taxon>Pseudomonadota</taxon>
        <taxon>Alphaproteobacteria</taxon>
        <taxon>Rhodobacterales</taxon>
        <taxon>Roseobacteraceae</taxon>
        <taxon>Ruegeria</taxon>
    </lineage>
</organism>
<sequence>MRILLAIVALTIMATKPAAAVESDYLDWASLVDVSAQDFKDPFRDLDPDTLGDLVRYARLQARLEAADMDDATSDELYTRIAETRETLENAGIDIEWLLSQRWEVAERRRTAALAVNPDLDGKEVEIGGFVVPAPPMEDGTPTAYLVPERGMCAHIPPPPPNQLLRIVASELPEFQRIHEPVIVRGRLTAVETNREVFVVDGPVPMWSAWTIDNASLEIFKPKADE</sequence>
<dbReference type="Pfam" id="PF11736">
    <property type="entry name" value="DUF3299"/>
    <property type="match status" value="1"/>
</dbReference>
<keyword evidence="3" id="KW-1185">Reference proteome</keyword>
<proteinExistence type="predicted"/>
<dbReference type="OrthoDB" id="9812956at2"/>
<dbReference type="AlphaFoldDB" id="A0A0X3TRJ7"/>
<dbReference type="Gene3D" id="2.40.50.870">
    <property type="entry name" value="Protein of unknown function (DUF3299)"/>
    <property type="match status" value="1"/>
</dbReference>
<keyword evidence="1" id="KW-0732">Signal</keyword>
<evidence type="ECO:0000256" key="1">
    <source>
        <dbReference type="SAM" id="SignalP"/>
    </source>
</evidence>
<dbReference type="EMBL" id="LQBP01000013">
    <property type="protein sequence ID" value="KUJ77086.1"/>
    <property type="molecule type" value="Genomic_DNA"/>
</dbReference>
<evidence type="ECO:0008006" key="4">
    <source>
        <dbReference type="Google" id="ProtNLM"/>
    </source>
</evidence>
<dbReference type="InterPro" id="IPR021727">
    <property type="entry name" value="DUF3299"/>
</dbReference>
<evidence type="ECO:0000313" key="2">
    <source>
        <dbReference type="EMBL" id="KUJ77086.1"/>
    </source>
</evidence>
<accession>A0A0X3TRJ7</accession>
<comment type="caution">
    <text evidence="2">The sequence shown here is derived from an EMBL/GenBank/DDBJ whole genome shotgun (WGS) entry which is preliminary data.</text>
</comment>
<feature type="signal peptide" evidence="1">
    <location>
        <begin position="1"/>
        <end position="20"/>
    </location>
</feature>
<feature type="chain" id="PRO_5007054378" description="DUF3299 domain-containing protein" evidence="1">
    <location>
        <begin position="21"/>
        <end position="226"/>
    </location>
</feature>
<evidence type="ECO:0000313" key="3">
    <source>
        <dbReference type="Proteomes" id="UP000053690"/>
    </source>
</evidence>
<gene>
    <name evidence="2" type="ORF">AVO44_18760</name>
</gene>
<protein>
    <recommendedName>
        <fullName evidence="4">DUF3299 domain-containing protein</fullName>
    </recommendedName>
</protein>
<reference evidence="3" key="1">
    <citation type="submission" date="2015-12" db="EMBL/GenBank/DDBJ databases">
        <authorList>
            <person name="Zhang G."/>
            <person name="Stingl U."/>
        </authorList>
    </citation>
    <scope>NUCLEOTIDE SEQUENCE [LARGE SCALE GENOMIC DNA]</scope>
    <source>
        <strain evidence="3">ZGT108</strain>
    </source>
</reference>